<proteinExistence type="predicted"/>
<dbReference type="EMBL" id="QFFJ01000002">
    <property type="protein sequence ID" value="RBL89053.1"/>
    <property type="molecule type" value="Genomic_DNA"/>
</dbReference>
<name>A0A365XRU7_9BACT</name>
<gene>
    <name evidence="1" type="ORF">DF182_21175</name>
</gene>
<dbReference type="Proteomes" id="UP000253410">
    <property type="component" value="Unassembled WGS sequence"/>
</dbReference>
<sequence>MGVLITERTVTNGTFTPKVNYKKLVYLSGQQYLWYFATVVRCAAYMLNGIKQSLLKIDQ</sequence>
<accession>A0A365XRU7</accession>
<reference evidence="1 2" key="1">
    <citation type="submission" date="2018-05" db="EMBL/GenBank/DDBJ databases">
        <title>Chitinophaga sp. K3CV102501T nov., isolated from isolated from a monsoon evergreen broad-leaved forest soil.</title>
        <authorList>
            <person name="Lv Y."/>
        </authorList>
    </citation>
    <scope>NUCLEOTIDE SEQUENCE [LARGE SCALE GENOMIC DNA]</scope>
    <source>
        <strain evidence="1 2">GDMCC 1.1325</strain>
    </source>
</reference>
<organism evidence="1 2">
    <name type="scientific">Chitinophaga flava</name>
    <dbReference type="NCBI Taxonomy" id="2259036"/>
    <lineage>
        <taxon>Bacteria</taxon>
        <taxon>Pseudomonadati</taxon>
        <taxon>Bacteroidota</taxon>
        <taxon>Chitinophagia</taxon>
        <taxon>Chitinophagales</taxon>
        <taxon>Chitinophagaceae</taxon>
        <taxon>Chitinophaga</taxon>
    </lineage>
</organism>
<protein>
    <submittedName>
        <fullName evidence="1">Uncharacterized protein</fullName>
    </submittedName>
</protein>
<keyword evidence="2" id="KW-1185">Reference proteome</keyword>
<evidence type="ECO:0000313" key="1">
    <source>
        <dbReference type="EMBL" id="RBL89053.1"/>
    </source>
</evidence>
<comment type="caution">
    <text evidence="1">The sequence shown here is derived from an EMBL/GenBank/DDBJ whole genome shotgun (WGS) entry which is preliminary data.</text>
</comment>
<dbReference type="AlphaFoldDB" id="A0A365XRU7"/>
<evidence type="ECO:0000313" key="2">
    <source>
        <dbReference type="Proteomes" id="UP000253410"/>
    </source>
</evidence>